<evidence type="ECO:0000256" key="12">
    <source>
        <dbReference type="RuleBase" id="RU363047"/>
    </source>
</evidence>
<dbReference type="Proteomes" id="UP000472240">
    <property type="component" value="Chromosome 11"/>
</dbReference>
<evidence type="ECO:0000256" key="6">
    <source>
        <dbReference type="ARBA" id="ARBA00022989"/>
    </source>
</evidence>
<dbReference type="PANTHER" id="PTHR48002">
    <property type="entry name" value="OLFACTORY RECEPTOR"/>
    <property type="match status" value="1"/>
</dbReference>
<feature type="transmembrane region" description="Helical" evidence="12">
    <location>
        <begin position="198"/>
        <end position="220"/>
    </location>
</feature>
<evidence type="ECO:0000256" key="3">
    <source>
        <dbReference type="ARBA" id="ARBA00022606"/>
    </source>
</evidence>
<keyword evidence="15" id="KW-1185">Reference proteome</keyword>
<feature type="transmembrane region" description="Helical" evidence="12">
    <location>
        <begin position="57"/>
        <end position="77"/>
    </location>
</feature>
<keyword evidence="10 11" id="KW-0807">Transducer</keyword>
<evidence type="ECO:0000259" key="13">
    <source>
        <dbReference type="PROSITE" id="PS50262"/>
    </source>
</evidence>
<dbReference type="GO" id="GO:0005886">
    <property type="term" value="C:plasma membrane"/>
    <property type="evidence" value="ECO:0007669"/>
    <property type="project" value="UniProtKB-SubCell"/>
</dbReference>
<dbReference type="InterPro" id="IPR000725">
    <property type="entry name" value="Olfact_rcpt"/>
</dbReference>
<feature type="transmembrane region" description="Helical" evidence="12">
    <location>
        <begin position="97"/>
        <end position="115"/>
    </location>
</feature>
<dbReference type="AlphaFoldDB" id="A0A671EG76"/>
<comment type="similarity">
    <text evidence="11">Belongs to the G-protein coupled receptor 1 family.</text>
</comment>
<keyword evidence="3 12" id="KW-0716">Sensory transduction</keyword>
<keyword evidence="7 11" id="KW-0297">G-protein coupled receptor</keyword>
<gene>
    <name evidence="14" type="primary">LOC117031089</name>
</gene>
<reference evidence="14 15" key="1">
    <citation type="journal article" date="2015" name="Annu Rev Anim Biosci">
        <title>The Genome 10K Project: a way forward.</title>
        <authorList>
            <person name="Koepfli K.P."/>
            <person name="Paten B."/>
            <person name="O'Brien S.J."/>
            <person name="Koepfli K.P."/>
            <person name="Paten B."/>
            <person name="Antunes A."/>
            <person name="Belov K."/>
            <person name="Bustamante C."/>
            <person name="Castoe T.A."/>
            <person name="Clawson H."/>
            <person name="Crawford A.J."/>
            <person name="Diekhans M."/>
            <person name="Distel D."/>
            <person name="Durbin R."/>
            <person name="Earl D."/>
            <person name="Fujita M.K."/>
            <person name="Gamble T."/>
            <person name="Georges A."/>
            <person name="Gemmell N."/>
            <person name="Gilbert M.T."/>
            <person name="Graves J.M."/>
            <person name="Green R.E."/>
            <person name="Hickey G."/>
            <person name="Jarvis E.D."/>
            <person name="Johnson W."/>
            <person name="Komissarov A."/>
            <person name="Korf I."/>
            <person name="Kuhn R."/>
            <person name="Larkin D.M."/>
            <person name="Lewin H."/>
            <person name="Lopez J.V."/>
            <person name="Ma J."/>
            <person name="Marques-Bonet T."/>
            <person name="Miller W."/>
            <person name="Murphy R."/>
            <person name="Pevzner P."/>
            <person name="Shapiro B."/>
            <person name="Steiner C."/>
            <person name="Tamazian G."/>
            <person name="Venkatesh B."/>
            <person name="Wang J."/>
            <person name="Wayne R."/>
            <person name="Wiley E."/>
            <person name="Yang H."/>
            <person name="Zhang G."/>
            <person name="Haussler D."/>
            <person name="Ryder O."/>
            <person name="O'Brien S.J."/>
        </authorList>
    </citation>
    <scope>NUCLEOTIDE SEQUENCE</scope>
</reference>
<evidence type="ECO:0000256" key="10">
    <source>
        <dbReference type="ARBA" id="ARBA00023224"/>
    </source>
</evidence>
<evidence type="ECO:0000256" key="11">
    <source>
        <dbReference type="RuleBase" id="RU000688"/>
    </source>
</evidence>
<dbReference type="InParanoid" id="A0A671EG76"/>
<keyword evidence="12" id="KW-1003">Cell membrane</keyword>
<evidence type="ECO:0000256" key="9">
    <source>
        <dbReference type="ARBA" id="ARBA00023170"/>
    </source>
</evidence>
<keyword evidence="5 12" id="KW-0552">Olfaction</keyword>
<feature type="transmembrane region" description="Helical" evidence="12">
    <location>
        <begin position="265"/>
        <end position="284"/>
    </location>
</feature>
<evidence type="ECO:0000256" key="2">
    <source>
        <dbReference type="ARBA" id="ARBA00004141"/>
    </source>
</evidence>
<evidence type="ECO:0000313" key="14">
    <source>
        <dbReference type="Ensembl" id="ENSRFEP00010012316.1"/>
    </source>
</evidence>
<evidence type="ECO:0000256" key="5">
    <source>
        <dbReference type="ARBA" id="ARBA00022725"/>
    </source>
</evidence>
<feature type="transmembrane region" description="Helical" evidence="12">
    <location>
        <begin position="232"/>
        <end position="253"/>
    </location>
</feature>
<reference evidence="15" key="3">
    <citation type="submission" date="2018-12" db="EMBL/GenBank/DDBJ databases">
        <title>G10K-VGP greater horseshoe bat female genome, primary haplotype.</title>
        <authorList>
            <person name="Teeling E."/>
            <person name="Myers G."/>
            <person name="Vernes S."/>
            <person name="Pippel M."/>
            <person name="Winkler S."/>
            <person name="Fedrigo O."/>
            <person name="Rhie A."/>
            <person name="Koren S."/>
            <person name="Phillippy A."/>
            <person name="Lewin H."/>
            <person name="Damas J."/>
            <person name="Howe K."/>
            <person name="Mountcastle J."/>
            <person name="Jarvis E.D."/>
        </authorList>
    </citation>
    <scope>NUCLEOTIDE SEQUENCE [LARGE SCALE GENOMIC DNA]</scope>
</reference>
<dbReference type="CDD" id="cd15939">
    <property type="entry name" value="7tmA_OR4A-like"/>
    <property type="match status" value="1"/>
</dbReference>
<evidence type="ECO:0000256" key="7">
    <source>
        <dbReference type="ARBA" id="ARBA00023040"/>
    </source>
</evidence>
<feature type="transmembrane region" description="Helical" evidence="12">
    <location>
        <begin position="135"/>
        <end position="159"/>
    </location>
</feature>
<keyword evidence="9 11" id="KW-0675">Receptor</keyword>
<dbReference type="GO" id="GO:0004984">
    <property type="term" value="F:olfactory receptor activity"/>
    <property type="evidence" value="ECO:0007669"/>
    <property type="project" value="InterPro"/>
</dbReference>
<reference evidence="14" key="4">
    <citation type="submission" date="2025-08" db="UniProtKB">
        <authorList>
            <consortium name="Ensembl"/>
        </authorList>
    </citation>
    <scope>IDENTIFICATION</scope>
</reference>
<dbReference type="SUPFAM" id="SSF81321">
    <property type="entry name" value="Family A G protein-coupled receptor-like"/>
    <property type="match status" value="1"/>
</dbReference>
<organism evidence="14 15">
    <name type="scientific">Rhinolophus ferrumequinum</name>
    <name type="common">Greater horseshoe bat</name>
    <dbReference type="NCBI Taxonomy" id="59479"/>
    <lineage>
        <taxon>Eukaryota</taxon>
        <taxon>Metazoa</taxon>
        <taxon>Chordata</taxon>
        <taxon>Craniata</taxon>
        <taxon>Vertebrata</taxon>
        <taxon>Euteleostomi</taxon>
        <taxon>Mammalia</taxon>
        <taxon>Eutheria</taxon>
        <taxon>Laurasiatheria</taxon>
        <taxon>Chiroptera</taxon>
        <taxon>Yinpterochiroptera</taxon>
        <taxon>Rhinolophoidea</taxon>
        <taxon>Rhinolophidae</taxon>
        <taxon>Rhinolophinae</taxon>
        <taxon>Rhinolophus</taxon>
    </lineage>
</organism>
<keyword evidence="4 11" id="KW-0812">Transmembrane</keyword>
<dbReference type="InterPro" id="IPR050427">
    <property type="entry name" value="Olfactory_Receptors"/>
</dbReference>
<dbReference type="FunFam" id="1.20.1070.10:FF:000007">
    <property type="entry name" value="Olfactory receptor"/>
    <property type="match status" value="1"/>
</dbReference>
<evidence type="ECO:0000313" key="15">
    <source>
        <dbReference type="Proteomes" id="UP000472240"/>
    </source>
</evidence>
<dbReference type="Gene3D" id="1.20.1070.10">
    <property type="entry name" value="Rhodopsin 7-helix transmembrane proteins"/>
    <property type="match status" value="1"/>
</dbReference>
<reference evidence="14" key="5">
    <citation type="submission" date="2025-09" db="UniProtKB">
        <authorList>
            <consortium name="Ensembl"/>
        </authorList>
    </citation>
    <scope>IDENTIFICATION</scope>
</reference>
<dbReference type="InterPro" id="IPR017452">
    <property type="entry name" value="GPCR_Rhodpsn_7TM"/>
</dbReference>
<keyword evidence="8 12" id="KW-0472">Membrane</keyword>
<keyword evidence="6 12" id="KW-1133">Transmembrane helix</keyword>
<dbReference type="Ensembl" id="ENSRFET00010013470.1">
    <property type="protein sequence ID" value="ENSRFEP00010012316.1"/>
    <property type="gene ID" value="ENSRFEG00010008359.1"/>
</dbReference>
<accession>A0A671EG76</accession>
<comment type="function">
    <text evidence="1">Putative odorant or sperm cell receptor.</text>
</comment>
<proteinExistence type="inferred from homology"/>
<dbReference type="GeneTree" id="ENSGT00940000160829"/>
<feature type="domain" description="G-protein coupled receptors family 1 profile" evidence="13">
    <location>
        <begin position="36"/>
        <end position="282"/>
    </location>
</feature>
<dbReference type="PRINTS" id="PR00237">
    <property type="entry name" value="GPCRRHODOPSN"/>
</dbReference>
<name>A0A671EG76_RHIFE</name>
<evidence type="ECO:0000256" key="4">
    <source>
        <dbReference type="ARBA" id="ARBA00022692"/>
    </source>
</evidence>
<comment type="subcellular location">
    <subcellularLocation>
        <location evidence="12">Cell membrane</location>
        <topology evidence="12">Multi-pass membrane protein</topology>
    </subcellularLocation>
    <subcellularLocation>
        <location evidence="2">Membrane</location>
        <topology evidence="2">Multi-pass membrane protein</topology>
    </subcellularLocation>
</comment>
<feature type="transmembrane region" description="Helical" evidence="12">
    <location>
        <begin position="21"/>
        <end position="45"/>
    </location>
</feature>
<dbReference type="Pfam" id="PF13853">
    <property type="entry name" value="7tm_4"/>
    <property type="match status" value="1"/>
</dbReference>
<reference evidence="14 15" key="2">
    <citation type="journal article" date="2018" name="Annu Rev Anim Biosci">
        <title>Bat Biology, Genomes, and the Bat1K Project: To Generate Chromosome-Level Genomes for All Living Bat Species.</title>
        <authorList>
            <person name="Teeling E.C."/>
            <person name="Vernes S.C."/>
            <person name="Davalos L.M."/>
            <person name="Ray D.A."/>
            <person name="Gilbert M.T.P."/>
            <person name="Myers E."/>
        </authorList>
    </citation>
    <scope>NUCLEOTIDE SEQUENCE</scope>
</reference>
<dbReference type="PROSITE" id="PS50262">
    <property type="entry name" value="G_PROTEIN_RECEP_F1_2"/>
    <property type="match status" value="1"/>
</dbReference>
<dbReference type="PROSITE" id="PS00237">
    <property type="entry name" value="G_PROTEIN_RECEP_F1_1"/>
    <property type="match status" value="1"/>
</dbReference>
<dbReference type="OMA" id="TEHFFAA"/>
<dbReference type="GO" id="GO:0004930">
    <property type="term" value="F:G protein-coupled receptor activity"/>
    <property type="evidence" value="ECO:0007669"/>
    <property type="project" value="UniProtKB-KW"/>
</dbReference>
<evidence type="ECO:0000256" key="8">
    <source>
        <dbReference type="ARBA" id="ARBA00023136"/>
    </source>
</evidence>
<evidence type="ECO:0000256" key="1">
    <source>
        <dbReference type="ARBA" id="ARBA00003929"/>
    </source>
</evidence>
<protein>
    <recommendedName>
        <fullName evidence="12">Olfactory receptor</fullName>
    </recommendedName>
</protein>
<sequence length="306" mass="33880">MSNVTEFILLGLTQNPDLQKVLFAVFLITYLITLAGNLLISVTIFISPALGSPMYFFLSYLSLIDGFYSSSIAPKMIFDLISEKNTISFNGCMTQLFAEHFFAGAEIILLVAMAYDRYVAICKPLHYRTIMSRRVCGFLVGIAGVLGFVHGGIQVLFIAQLPFCGPNVIDHFMCDLIPVLELTCTDTHTLGPLITANSGSLCLLIFSMLVVSYVVILCSLRIHSSKGRYKALSTCASHVTVVILFFVPCSFLYLRPVTTFPTDKAMTVFCTIVTPMLNPLIYTLRNAEVKTALKKLWGQIMNTNDE</sequence>
<dbReference type="PRINTS" id="PR00245">
    <property type="entry name" value="OLFACTORYR"/>
</dbReference>
<dbReference type="InterPro" id="IPR000276">
    <property type="entry name" value="GPCR_Rhodpsn"/>
</dbReference>